<dbReference type="PRINTS" id="PR00455">
    <property type="entry name" value="HTHTETR"/>
</dbReference>
<sequence>MRSVRERSDALGFRPPQQARSRESLHKVLAAAEHVLAHRGIEEFTVAAVAEQAGMSVGAIYRRFSGKDQLLHAVKDQLLGLLETGVHEALRAPAPGLSGIVGAFTRALARTFTRHNRIFPELLDGQRAEGRDRGLQALAAIQHAFVEAVQPCLGEVRRPDRALAVRMACRTIIGSCVHRAATCRYWPDDADWSTWAAETTELALAYLLAPERPGRPHAGT</sequence>
<dbReference type="InterPro" id="IPR009057">
    <property type="entry name" value="Homeodomain-like_sf"/>
</dbReference>
<evidence type="ECO:0000259" key="5">
    <source>
        <dbReference type="PROSITE" id="PS50977"/>
    </source>
</evidence>
<feature type="domain" description="HTH tetR-type" evidence="5">
    <location>
        <begin position="22"/>
        <end position="82"/>
    </location>
</feature>
<name>A0A495W3L2_9PSEU</name>
<dbReference type="SUPFAM" id="SSF46689">
    <property type="entry name" value="Homeodomain-like"/>
    <property type="match status" value="1"/>
</dbReference>
<evidence type="ECO:0000256" key="1">
    <source>
        <dbReference type="ARBA" id="ARBA00023015"/>
    </source>
</evidence>
<dbReference type="GO" id="GO:0003700">
    <property type="term" value="F:DNA-binding transcription factor activity"/>
    <property type="evidence" value="ECO:0007669"/>
    <property type="project" value="TreeGrafter"/>
</dbReference>
<dbReference type="PANTHER" id="PTHR30055:SF234">
    <property type="entry name" value="HTH-TYPE TRANSCRIPTIONAL REGULATOR BETI"/>
    <property type="match status" value="1"/>
</dbReference>
<keyword evidence="1" id="KW-0805">Transcription regulation</keyword>
<protein>
    <submittedName>
        <fullName evidence="6">TetR family transcriptional regulator</fullName>
    </submittedName>
</protein>
<dbReference type="PROSITE" id="PS50977">
    <property type="entry name" value="HTH_TETR_2"/>
    <property type="match status" value="1"/>
</dbReference>
<organism evidence="6 7">
    <name type="scientific">Saccharothrix australiensis</name>
    <dbReference type="NCBI Taxonomy" id="2072"/>
    <lineage>
        <taxon>Bacteria</taxon>
        <taxon>Bacillati</taxon>
        <taxon>Actinomycetota</taxon>
        <taxon>Actinomycetes</taxon>
        <taxon>Pseudonocardiales</taxon>
        <taxon>Pseudonocardiaceae</taxon>
        <taxon>Saccharothrix</taxon>
    </lineage>
</organism>
<evidence type="ECO:0000256" key="2">
    <source>
        <dbReference type="ARBA" id="ARBA00023125"/>
    </source>
</evidence>
<dbReference type="Gene3D" id="1.10.357.10">
    <property type="entry name" value="Tetracycline Repressor, domain 2"/>
    <property type="match status" value="1"/>
</dbReference>
<dbReference type="Proteomes" id="UP000282084">
    <property type="component" value="Unassembled WGS sequence"/>
</dbReference>
<keyword evidence="2 4" id="KW-0238">DNA-binding</keyword>
<dbReference type="PANTHER" id="PTHR30055">
    <property type="entry name" value="HTH-TYPE TRANSCRIPTIONAL REGULATOR RUTR"/>
    <property type="match status" value="1"/>
</dbReference>
<gene>
    <name evidence="6" type="ORF">C8E97_4365</name>
</gene>
<keyword evidence="3" id="KW-0804">Transcription</keyword>
<dbReference type="GO" id="GO:0000976">
    <property type="term" value="F:transcription cis-regulatory region binding"/>
    <property type="evidence" value="ECO:0007669"/>
    <property type="project" value="TreeGrafter"/>
</dbReference>
<dbReference type="Pfam" id="PF00440">
    <property type="entry name" value="TetR_N"/>
    <property type="match status" value="1"/>
</dbReference>
<dbReference type="OrthoDB" id="3786809at2"/>
<evidence type="ECO:0000313" key="6">
    <source>
        <dbReference type="EMBL" id="RKT55680.1"/>
    </source>
</evidence>
<proteinExistence type="predicted"/>
<dbReference type="EMBL" id="RBXO01000001">
    <property type="protein sequence ID" value="RKT55680.1"/>
    <property type="molecule type" value="Genomic_DNA"/>
</dbReference>
<accession>A0A495W3L2</accession>
<dbReference type="AlphaFoldDB" id="A0A495W3L2"/>
<evidence type="ECO:0000313" key="7">
    <source>
        <dbReference type="Proteomes" id="UP000282084"/>
    </source>
</evidence>
<keyword evidence="7" id="KW-1185">Reference proteome</keyword>
<dbReference type="InterPro" id="IPR050109">
    <property type="entry name" value="HTH-type_TetR-like_transc_reg"/>
</dbReference>
<reference evidence="6 7" key="1">
    <citation type="submission" date="2018-10" db="EMBL/GenBank/DDBJ databases">
        <title>Sequencing the genomes of 1000 actinobacteria strains.</title>
        <authorList>
            <person name="Klenk H.-P."/>
        </authorList>
    </citation>
    <scope>NUCLEOTIDE SEQUENCE [LARGE SCALE GENOMIC DNA]</scope>
    <source>
        <strain evidence="6 7">DSM 43800</strain>
    </source>
</reference>
<feature type="DNA-binding region" description="H-T-H motif" evidence="4">
    <location>
        <begin position="45"/>
        <end position="64"/>
    </location>
</feature>
<evidence type="ECO:0000256" key="4">
    <source>
        <dbReference type="PROSITE-ProRule" id="PRU00335"/>
    </source>
</evidence>
<evidence type="ECO:0000256" key="3">
    <source>
        <dbReference type="ARBA" id="ARBA00023163"/>
    </source>
</evidence>
<comment type="caution">
    <text evidence="6">The sequence shown here is derived from an EMBL/GenBank/DDBJ whole genome shotgun (WGS) entry which is preliminary data.</text>
</comment>
<dbReference type="InterPro" id="IPR001647">
    <property type="entry name" value="HTH_TetR"/>
</dbReference>